<keyword evidence="11" id="KW-0460">Magnesium</keyword>
<evidence type="ECO:0000256" key="2">
    <source>
        <dbReference type="ARBA" id="ARBA00001946"/>
    </source>
</evidence>
<dbReference type="FunFam" id="3.40.50.1260:FF:000031">
    <property type="entry name" value="Phosphoglycerate kinase 1"/>
    <property type="match status" value="1"/>
</dbReference>
<evidence type="ECO:0000313" key="15">
    <source>
        <dbReference type="Proteomes" id="UP001058974"/>
    </source>
</evidence>
<evidence type="ECO:0000256" key="1">
    <source>
        <dbReference type="ARBA" id="ARBA00000642"/>
    </source>
</evidence>
<keyword evidence="10" id="KW-0067">ATP-binding</keyword>
<dbReference type="GO" id="GO:0005524">
    <property type="term" value="F:ATP binding"/>
    <property type="evidence" value="ECO:0007669"/>
    <property type="project" value="UniProtKB-KW"/>
</dbReference>
<dbReference type="Gene3D" id="3.40.50.1260">
    <property type="entry name" value="Phosphoglycerate kinase, N-terminal domain"/>
    <property type="match status" value="2"/>
</dbReference>
<dbReference type="InterPro" id="IPR015824">
    <property type="entry name" value="Phosphoglycerate_kinase_N"/>
</dbReference>
<dbReference type="PANTHER" id="PTHR11406:SF23">
    <property type="entry name" value="PHOSPHOGLYCERATE KINASE 1, CHLOROPLASTIC-RELATED"/>
    <property type="match status" value="1"/>
</dbReference>
<keyword evidence="12" id="KW-0324">Glycolysis</keyword>
<evidence type="ECO:0000313" key="14">
    <source>
        <dbReference type="EMBL" id="KAI5420926.1"/>
    </source>
</evidence>
<keyword evidence="13" id="KW-0732">Signal</keyword>
<evidence type="ECO:0000256" key="10">
    <source>
        <dbReference type="ARBA" id="ARBA00022840"/>
    </source>
</evidence>
<dbReference type="GO" id="GO:0006094">
    <property type="term" value="P:gluconeogenesis"/>
    <property type="evidence" value="ECO:0007669"/>
    <property type="project" value="TreeGrafter"/>
</dbReference>
<feature type="signal peptide" evidence="13">
    <location>
        <begin position="1"/>
        <end position="17"/>
    </location>
</feature>
<evidence type="ECO:0000256" key="5">
    <source>
        <dbReference type="ARBA" id="ARBA00008982"/>
    </source>
</evidence>
<comment type="pathway">
    <text evidence="4">Carbohydrate biosynthesis; Calvin cycle.</text>
</comment>
<dbReference type="EMBL" id="JAMSHJ010000004">
    <property type="protein sequence ID" value="KAI5420926.1"/>
    <property type="molecule type" value="Genomic_DNA"/>
</dbReference>
<sequence>MLLLGGGMIFIFHKAQGLSVGSSLVEEDKLDLATTLLKPRQMGSSAIPDGRMGLDIGSDSIKTFTEALDTTKTIMWNGPMGVFEFDKFATRTGAIAKKLADLSEKGVTTIIGGGDSVAAVEEVGVAKVMSHISTGGGASLELLEGKELPGVLALDEATPEPCQDSYAISRRHQFNPRTNHVACKPQLKFHPA</sequence>
<dbReference type="InterPro" id="IPR036043">
    <property type="entry name" value="Phosphoglycerate_kinase_sf"/>
</dbReference>
<comment type="catalytic activity">
    <reaction evidence="1">
        <text>(2R)-3-phosphoglycerate + ATP = (2R)-3-phospho-glyceroyl phosphate + ADP</text>
        <dbReference type="Rhea" id="RHEA:14801"/>
        <dbReference type="ChEBI" id="CHEBI:30616"/>
        <dbReference type="ChEBI" id="CHEBI:57604"/>
        <dbReference type="ChEBI" id="CHEBI:58272"/>
        <dbReference type="ChEBI" id="CHEBI:456216"/>
        <dbReference type="EC" id="2.7.2.3"/>
    </reaction>
</comment>
<dbReference type="GO" id="GO:0043531">
    <property type="term" value="F:ADP binding"/>
    <property type="evidence" value="ECO:0007669"/>
    <property type="project" value="TreeGrafter"/>
</dbReference>
<evidence type="ECO:0000256" key="3">
    <source>
        <dbReference type="ARBA" id="ARBA00004838"/>
    </source>
</evidence>
<evidence type="ECO:0000256" key="13">
    <source>
        <dbReference type="SAM" id="SignalP"/>
    </source>
</evidence>
<evidence type="ECO:0000256" key="11">
    <source>
        <dbReference type="ARBA" id="ARBA00022842"/>
    </source>
</evidence>
<evidence type="ECO:0000256" key="12">
    <source>
        <dbReference type="ARBA" id="ARBA00023152"/>
    </source>
</evidence>
<dbReference type="GO" id="GO:0004618">
    <property type="term" value="F:phosphoglycerate kinase activity"/>
    <property type="evidence" value="ECO:0007669"/>
    <property type="project" value="UniProtKB-EC"/>
</dbReference>
<dbReference type="InterPro" id="IPR001576">
    <property type="entry name" value="Phosphoglycerate_kinase"/>
</dbReference>
<comment type="caution">
    <text evidence="14">The sequence shown here is derived from an EMBL/GenBank/DDBJ whole genome shotgun (WGS) entry which is preliminary data.</text>
</comment>
<organism evidence="14 15">
    <name type="scientific">Pisum sativum</name>
    <name type="common">Garden pea</name>
    <name type="synonym">Lathyrus oleraceus</name>
    <dbReference type="NCBI Taxonomy" id="3888"/>
    <lineage>
        <taxon>Eukaryota</taxon>
        <taxon>Viridiplantae</taxon>
        <taxon>Streptophyta</taxon>
        <taxon>Embryophyta</taxon>
        <taxon>Tracheophyta</taxon>
        <taxon>Spermatophyta</taxon>
        <taxon>Magnoliopsida</taxon>
        <taxon>eudicotyledons</taxon>
        <taxon>Gunneridae</taxon>
        <taxon>Pentapetalae</taxon>
        <taxon>rosids</taxon>
        <taxon>fabids</taxon>
        <taxon>Fabales</taxon>
        <taxon>Fabaceae</taxon>
        <taxon>Papilionoideae</taxon>
        <taxon>50 kb inversion clade</taxon>
        <taxon>NPAAA clade</taxon>
        <taxon>Hologalegina</taxon>
        <taxon>IRL clade</taxon>
        <taxon>Fabeae</taxon>
        <taxon>Lathyrus</taxon>
    </lineage>
</organism>
<accession>A0A9D4XGU9</accession>
<evidence type="ECO:0000256" key="7">
    <source>
        <dbReference type="ARBA" id="ARBA00022679"/>
    </source>
</evidence>
<dbReference type="SUPFAM" id="SSF53748">
    <property type="entry name" value="Phosphoglycerate kinase"/>
    <property type="match status" value="1"/>
</dbReference>
<evidence type="ECO:0000256" key="8">
    <source>
        <dbReference type="ARBA" id="ARBA00022741"/>
    </source>
</evidence>
<protein>
    <recommendedName>
        <fullName evidence="6">phosphoglycerate kinase</fullName>
        <ecNumber evidence="6">2.7.2.3</ecNumber>
    </recommendedName>
</protein>
<comment type="pathway">
    <text evidence="3">Carbohydrate degradation; glycolysis; pyruvate from D-glyceraldehyde 3-phosphate: step 2/5.</text>
</comment>
<comment type="similarity">
    <text evidence="5">Belongs to the phosphoglycerate kinase family.</text>
</comment>
<dbReference type="PANTHER" id="PTHR11406">
    <property type="entry name" value="PHOSPHOGLYCERATE KINASE"/>
    <property type="match status" value="1"/>
</dbReference>
<feature type="chain" id="PRO_5038767376" description="phosphoglycerate kinase" evidence="13">
    <location>
        <begin position="18"/>
        <end position="192"/>
    </location>
</feature>
<comment type="cofactor">
    <cofactor evidence="2">
        <name>Mg(2+)</name>
        <dbReference type="ChEBI" id="CHEBI:18420"/>
    </cofactor>
</comment>
<dbReference type="Proteomes" id="UP001058974">
    <property type="component" value="Chromosome 4"/>
</dbReference>
<proteinExistence type="inferred from homology"/>
<keyword evidence="7" id="KW-0808">Transferase</keyword>
<evidence type="ECO:0000256" key="9">
    <source>
        <dbReference type="ARBA" id="ARBA00022777"/>
    </source>
</evidence>
<keyword evidence="15" id="KW-1185">Reference proteome</keyword>
<dbReference type="AlphaFoldDB" id="A0A9D4XGU9"/>
<dbReference type="GO" id="GO:0006096">
    <property type="term" value="P:glycolytic process"/>
    <property type="evidence" value="ECO:0007669"/>
    <property type="project" value="UniProtKB-KW"/>
</dbReference>
<dbReference type="GO" id="GO:0005829">
    <property type="term" value="C:cytosol"/>
    <property type="evidence" value="ECO:0007669"/>
    <property type="project" value="TreeGrafter"/>
</dbReference>
<gene>
    <name evidence="14" type="ORF">KIW84_044681</name>
</gene>
<evidence type="ECO:0000256" key="6">
    <source>
        <dbReference type="ARBA" id="ARBA00013061"/>
    </source>
</evidence>
<keyword evidence="9" id="KW-0418">Kinase</keyword>
<evidence type="ECO:0000256" key="4">
    <source>
        <dbReference type="ARBA" id="ARBA00005215"/>
    </source>
</evidence>
<name>A0A9D4XGU9_PEA</name>
<reference evidence="14 15" key="1">
    <citation type="journal article" date="2022" name="Nat. Genet.">
        <title>Improved pea reference genome and pan-genome highlight genomic features and evolutionary characteristics.</title>
        <authorList>
            <person name="Yang T."/>
            <person name="Liu R."/>
            <person name="Luo Y."/>
            <person name="Hu S."/>
            <person name="Wang D."/>
            <person name="Wang C."/>
            <person name="Pandey M.K."/>
            <person name="Ge S."/>
            <person name="Xu Q."/>
            <person name="Li N."/>
            <person name="Li G."/>
            <person name="Huang Y."/>
            <person name="Saxena R.K."/>
            <person name="Ji Y."/>
            <person name="Li M."/>
            <person name="Yan X."/>
            <person name="He Y."/>
            <person name="Liu Y."/>
            <person name="Wang X."/>
            <person name="Xiang C."/>
            <person name="Varshney R.K."/>
            <person name="Ding H."/>
            <person name="Gao S."/>
            <person name="Zong X."/>
        </authorList>
    </citation>
    <scope>NUCLEOTIDE SEQUENCE [LARGE SCALE GENOMIC DNA]</scope>
    <source>
        <strain evidence="14 15">cv. Zhongwan 6</strain>
    </source>
</reference>
<dbReference type="Gramene" id="Psat04G0468100-T1">
    <property type="protein sequence ID" value="KAI5420926.1"/>
    <property type="gene ID" value="KIW84_044681"/>
</dbReference>
<keyword evidence="8" id="KW-0547">Nucleotide-binding</keyword>
<dbReference type="EC" id="2.7.2.3" evidence="6"/>
<dbReference type="Pfam" id="PF00162">
    <property type="entry name" value="PGK"/>
    <property type="match status" value="2"/>
</dbReference>